<evidence type="ECO:0008006" key="3">
    <source>
        <dbReference type="Google" id="ProtNLM"/>
    </source>
</evidence>
<dbReference type="Pfam" id="PF09365">
    <property type="entry name" value="DUF2461"/>
    <property type="match status" value="1"/>
</dbReference>
<dbReference type="EMBL" id="CP031165">
    <property type="protein sequence ID" value="AXV05205.1"/>
    <property type="molecule type" value="Genomic_DNA"/>
</dbReference>
<dbReference type="AlphaFoldDB" id="A0A346XSK8"/>
<sequence>MTFSGWPESLVTFYSELEVNNTKGFWEANKDVYDHDVRAPMEALVAELEEEFGAAKIFRPYRDVRFSKDKTPYKTQVAAAFHTADGGGFYVRASADGLGAGGGYYQLARDQLERLRTAAADEVTGEELASLLRTTAGKKGYEVHSEMLKTAPRGWDRDHPRIDLLRRKNLTWMREAAPGPTVHTRRAVRFVRDTFVHGAPLLAWLDRHVGPSTEPRRR</sequence>
<dbReference type="InterPro" id="IPR012808">
    <property type="entry name" value="CHP02453"/>
</dbReference>
<accession>A0A346XSK8</accession>
<evidence type="ECO:0000313" key="2">
    <source>
        <dbReference type="Proteomes" id="UP000264006"/>
    </source>
</evidence>
<dbReference type="RefSeq" id="WP_114590042.1">
    <property type="nucleotide sequence ID" value="NZ_CP031165.1"/>
</dbReference>
<dbReference type="KEGG" id="euz:DVS28_a0498"/>
<dbReference type="InterPro" id="IPR015996">
    <property type="entry name" value="UCP028451"/>
</dbReference>
<reference evidence="1 2" key="1">
    <citation type="submission" date="2018-09" db="EMBL/GenBank/DDBJ databases">
        <title>Complete genome sequence of Euzebya sp. DY32-46 isolated from seawater of Pacific Ocean.</title>
        <authorList>
            <person name="Xu L."/>
            <person name="Wu Y.-H."/>
            <person name="Xu X.-W."/>
        </authorList>
    </citation>
    <scope>NUCLEOTIDE SEQUENCE [LARGE SCALE GENOMIC DNA]</scope>
    <source>
        <strain evidence="1 2">DY32-46</strain>
    </source>
</reference>
<dbReference type="PANTHER" id="PTHR36452:SF1">
    <property type="entry name" value="DUF2461 DOMAIN-CONTAINING PROTEIN"/>
    <property type="match status" value="1"/>
</dbReference>
<dbReference type="PANTHER" id="PTHR36452">
    <property type="entry name" value="CHROMOSOME 12, WHOLE GENOME SHOTGUN SEQUENCE"/>
    <property type="match status" value="1"/>
</dbReference>
<dbReference type="PIRSF" id="PIRSF028451">
    <property type="entry name" value="UCP028451"/>
    <property type="match status" value="1"/>
</dbReference>
<dbReference type="NCBIfam" id="TIGR02453">
    <property type="entry name" value="TIGR02453 family protein"/>
    <property type="match status" value="1"/>
</dbReference>
<evidence type="ECO:0000313" key="1">
    <source>
        <dbReference type="EMBL" id="AXV05205.1"/>
    </source>
</evidence>
<dbReference type="OrthoDB" id="9794241at2"/>
<gene>
    <name evidence="1" type="ORF">DVS28_a0498</name>
</gene>
<name>A0A346XSK8_9ACTN</name>
<proteinExistence type="predicted"/>
<protein>
    <recommendedName>
        <fullName evidence="3">TIGR02453 family protein</fullName>
    </recommendedName>
</protein>
<organism evidence="1 2">
    <name type="scientific">Euzebya pacifica</name>
    <dbReference type="NCBI Taxonomy" id="1608957"/>
    <lineage>
        <taxon>Bacteria</taxon>
        <taxon>Bacillati</taxon>
        <taxon>Actinomycetota</taxon>
        <taxon>Nitriliruptoria</taxon>
        <taxon>Euzebyales</taxon>
    </lineage>
</organism>
<keyword evidence="2" id="KW-1185">Reference proteome</keyword>
<dbReference type="Proteomes" id="UP000264006">
    <property type="component" value="Chromosome"/>
</dbReference>